<proteinExistence type="inferred from homology"/>
<evidence type="ECO:0000256" key="14">
    <source>
        <dbReference type="PROSITE-ProRule" id="PRU00282"/>
    </source>
</evidence>
<feature type="region of interest" description="Disordered" evidence="16">
    <location>
        <begin position="117"/>
        <end position="147"/>
    </location>
</feature>
<keyword evidence="4 14" id="KW-0812">Transmembrane</keyword>
<evidence type="ECO:0000313" key="18">
    <source>
        <dbReference type="Proteomes" id="UP000077521"/>
    </source>
</evidence>
<evidence type="ECO:0000256" key="11">
    <source>
        <dbReference type="ARBA" id="ARBA00059916"/>
    </source>
</evidence>
<dbReference type="PANTHER" id="PTHR45678">
    <property type="entry name" value="MITOCHONDRIAL 2-OXODICARBOXYLATE CARRIER 1-RELATED"/>
    <property type="match status" value="1"/>
</dbReference>
<dbReference type="GO" id="GO:0043490">
    <property type="term" value="P:malate-aspartate shuttle"/>
    <property type="evidence" value="ECO:0007669"/>
    <property type="project" value="TreeGrafter"/>
</dbReference>
<comment type="similarity">
    <text evidence="2 15">Belongs to the mitochondrial carrier (TC 2.A.29) family.</text>
</comment>
<reference evidence="17" key="2">
    <citation type="journal article" date="2019" name="IMA Fungus">
        <title>Genome sequencing and comparison of five Tilletia species to identify candidate genes for the detection of regulated species infecting wheat.</title>
        <authorList>
            <person name="Nguyen H.D.T."/>
            <person name="Sultana T."/>
            <person name="Kesanakurti P."/>
            <person name="Hambleton S."/>
        </authorList>
    </citation>
    <scope>NUCLEOTIDE SEQUENCE</scope>
    <source>
        <strain evidence="17">DAOMC 236416</strain>
    </source>
</reference>
<dbReference type="PANTHER" id="PTHR45678:SF9">
    <property type="entry name" value="CALCIUM-BINDING MITOCHONDRIAL CARRIER PROTEIN ARALAR1"/>
    <property type="match status" value="1"/>
</dbReference>
<keyword evidence="6" id="KW-0999">Mitochondrion inner membrane</keyword>
<dbReference type="AlphaFoldDB" id="A0A177TLH3"/>
<evidence type="ECO:0000256" key="2">
    <source>
        <dbReference type="ARBA" id="ARBA00006375"/>
    </source>
</evidence>
<keyword evidence="18" id="KW-1185">Reference proteome</keyword>
<feature type="repeat" description="Solcar" evidence="14">
    <location>
        <begin position="385"/>
        <end position="473"/>
    </location>
</feature>
<evidence type="ECO:0000256" key="12">
    <source>
        <dbReference type="ARBA" id="ARBA00073787"/>
    </source>
</evidence>
<accession>A0A177TLH3</accession>
<evidence type="ECO:0000256" key="16">
    <source>
        <dbReference type="SAM" id="MobiDB-lite"/>
    </source>
</evidence>
<dbReference type="InterPro" id="IPR051028">
    <property type="entry name" value="Mito_Solute_Carrier"/>
</dbReference>
<dbReference type="GO" id="GO:0005313">
    <property type="term" value="F:L-glutamate transmembrane transporter activity"/>
    <property type="evidence" value="ECO:0007669"/>
    <property type="project" value="TreeGrafter"/>
</dbReference>
<dbReference type="Gene3D" id="1.50.40.10">
    <property type="entry name" value="Mitochondrial carrier domain"/>
    <property type="match status" value="1"/>
</dbReference>
<dbReference type="Proteomes" id="UP000077521">
    <property type="component" value="Unassembled WGS sequence"/>
</dbReference>
<keyword evidence="9" id="KW-0496">Mitochondrion</keyword>
<dbReference type="SUPFAM" id="SSF103506">
    <property type="entry name" value="Mitochondrial carrier"/>
    <property type="match status" value="1"/>
</dbReference>
<dbReference type="Pfam" id="PF00153">
    <property type="entry name" value="Mito_carr"/>
    <property type="match status" value="3"/>
</dbReference>
<protein>
    <recommendedName>
        <fullName evidence="12">Mitochondrial aspartate-glutamate transporter AGC1</fullName>
    </recommendedName>
    <alternativeName>
        <fullName evidence="13">Aspartate-glutamate carrier 1</fullName>
    </alternativeName>
</protein>
<gene>
    <name evidence="17" type="ORF">A4X13_0g1628</name>
</gene>
<feature type="compositionally biased region" description="Acidic residues" evidence="16">
    <location>
        <begin position="133"/>
        <end position="146"/>
    </location>
</feature>
<evidence type="ECO:0000256" key="8">
    <source>
        <dbReference type="ARBA" id="ARBA00022989"/>
    </source>
</evidence>
<evidence type="ECO:0000256" key="9">
    <source>
        <dbReference type="ARBA" id="ARBA00023128"/>
    </source>
</evidence>
<dbReference type="EMBL" id="LWDF02000067">
    <property type="protein sequence ID" value="KAE8258527.1"/>
    <property type="molecule type" value="Genomic_DNA"/>
</dbReference>
<dbReference type="FunFam" id="1.50.40.10:FF:000004">
    <property type="entry name" value="Calcium-binding mitochondrial carrier protein Aralar1"/>
    <property type="match status" value="1"/>
</dbReference>
<evidence type="ECO:0000256" key="3">
    <source>
        <dbReference type="ARBA" id="ARBA00022448"/>
    </source>
</evidence>
<name>A0A177TLH3_9BASI</name>
<keyword evidence="3 15" id="KW-0813">Transport</keyword>
<comment type="function">
    <text evidence="11">Calcium-dependent mitochondrial aspartate and glutamate carrier. Transport of glutamate in mitochondria is required for mitochondrial transamination reactions and ornithine synthesis. Plays also a role in malate-aspartate NADH shuttle, which is critical for growth on acetate and fatty acids.</text>
</comment>
<feature type="repeat" description="Solcar" evidence="14">
    <location>
        <begin position="185"/>
        <end position="276"/>
    </location>
</feature>
<keyword evidence="10 14" id="KW-0472">Membrane</keyword>
<evidence type="ECO:0000256" key="15">
    <source>
        <dbReference type="RuleBase" id="RU000488"/>
    </source>
</evidence>
<evidence type="ECO:0000256" key="1">
    <source>
        <dbReference type="ARBA" id="ARBA00004448"/>
    </source>
</evidence>
<dbReference type="PROSITE" id="PS50920">
    <property type="entry name" value="SOLCAR"/>
    <property type="match status" value="3"/>
</dbReference>
<feature type="region of interest" description="Disordered" evidence="16">
    <location>
        <begin position="1"/>
        <end position="57"/>
    </location>
</feature>
<keyword evidence="7" id="KW-0106">Calcium</keyword>
<feature type="repeat" description="Solcar" evidence="14">
    <location>
        <begin position="285"/>
        <end position="374"/>
    </location>
</feature>
<sequence>MSHLLPSFLRPVHNEAPGTSKAGSSSGSSSSSSSASSSSSSLLPTAPPLASNHHLSGEGRFNITARIYARPNPSPAFQKHLARFQHAVTLSSPGMLSYSARVVAGKDESQNLVEHSFSIQDDLDPHPGGKLADDDDDDEDEEDGEDQAAVVATAGAGKDGKAADAAAEKVKKQKKKSGTAMHDLAVAAYNFALGGIAGATGATLVYPIDLVKTRMQNQRSAVVGEPLMYKNSIDCVKQVFRNEGAVGFYSGLGPQLLGVAPEKAIKLTVNDLVRGKARDPVTGEIGLAWEFIAGGTAGGCQVVFTNPLEIVKIRLQVAGELARAEGADAVARGAVHIVRQLGLVGLYRGASACLCRDIPFSAIYFPAYAHLKKDTFHEGKNGKKLGFGEMLASASIAGMPAAFLTTPADVIKTRLQVEARKGQSSYKGITDCAVKIMKEEGFKAFYKGSMARVLRSSPQFGATLVAYEYLQALLPYPFSAKSGDSATLRHGDARPWEDPARQHARTALHLLSKMHEDFGNPTAPAGWVAPNNGSASTTQKAVGAVTGAVGSVKEAVVGGGGK</sequence>
<keyword evidence="5" id="KW-0677">Repeat</keyword>
<comment type="caution">
    <text evidence="17">The sequence shown here is derived from an EMBL/GenBank/DDBJ whole genome shotgun (WGS) entry which is preliminary data.</text>
</comment>
<dbReference type="InterPro" id="IPR023395">
    <property type="entry name" value="MCP_dom_sf"/>
</dbReference>
<comment type="subcellular location">
    <subcellularLocation>
        <location evidence="1">Mitochondrion inner membrane</location>
        <topology evidence="1">Multi-pass membrane protein</topology>
    </subcellularLocation>
</comment>
<evidence type="ECO:0000256" key="10">
    <source>
        <dbReference type="ARBA" id="ARBA00023136"/>
    </source>
</evidence>
<feature type="compositionally biased region" description="Low complexity" evidence="16">
    <location>
        <begin position="16"/>
        <end position="51"/>
    </location>
</feature>
<keyword evidence="8" id="KW-1133">Transmembrane helix</keyword>
<dbReference type="InterPro" id="IPR002067">
    <property type="entry name" value="MCP"/>
</dbReference>
<dbReference type="InterPro" id="IPR018108">
    <property type="entry name" value="MCP_transmembrane"/>
</dbReference>
<evidence type="ECO:0000256" key="4">
    <source>
        <dbReference type="ARBA" id="ARBA00022692"/>
    </source>
</evidence>
<dbReference type="GO" id="GO:0005743">
    <property type="term" value="C:mitochondrial inner membrane"/>
    <property type="evidence" value="ECO:0007669"/>
    <property type="project" value="UniProtKB-SubCell"/>
</dbReference>
<reference evidence="17" key="1">
    <citation type="submission" date="2016-04" db="EMBL/GenBank/DDBJ databases">
        <authorList>
            <person name="Nguyen H.D."/>
            <person name="Samba Siva P."/>
            <person name="Cullis J."/>
            <person name="Levesque C.A."/>
            <person name="Hambleton S."/>
        </authorList>
    </citation>
    <scope>NUCLEOTIDE SEQUENCE</scope>
    <source>
        <strain evidence="17">DAOMC 236416</strain>
    </source>
</reference>
<dbReference type="GO" id="GO:0015183">
    <property type="term" value="F:L-aspartate transmembrane transporter activity"/>
    <property type="evidence" value="ECO:0007669"/>
    <property type="project" value="TreeGrafter"/>
</dbReference>
<organism evidence="17 18">
    <name type="scientific">Tilletia indica</name>
    <dbReference type="NCBI Taxonomy" id="43049"/>
    <lineage>
        <taxon>Eukaryota</taxon>
        <taxon>Fungi</taxon>
        <taxon>Dikarya</taxon>
        <taxon>Basidiomycota</taxon>
        <taxon>Ustilaginomycotina</taxon>
        <taxon>Exobasidiomycetes</taxon>
        <taxon>Tilletiales</taxon>
        <taxon>Tilletiaceae</taxon>
        <taxon>Tilletia</taxon>
    </lineage>
</organism>
<evidence type="ECO:0000256" key="6">
    <source>
        <dbReference type="ARBA" id="ARBA00022792"/>
    </source>
</evidence>
<dbReference type="PRINTS" id="PR00926">
    <property type="entry name" value="MITOCARRIER"/>
</dbReference>
<evidence type="ECO:0000256" key="7">
    <source>
        <dbReference type="ARBA" id="ARBA00022837"/>
    </source>
</evidence>
<evidence type="ECO:0000313" key="17">
    <source>
        <dbReference type="EMBL" id="KAE8258527.1"/>
    </source>
</evidence>
<evidence type="ECO:0000256" key="13">
    <source>
        <dbReference type="ARBA" id="ARBA00082232"/>
    </source>
</evidence>
<evidence type="ECO:0000256" key="5">
    <source>
        <dbReference type="ARBA" id="ARBA00022737"/>
    </source>
</evidence>